<comment type="caution">
    <text evidence="1">The sequence shown here is derived from an EMBL/GenBank/DDBJ whole genome shotgun (WGS) entry which is preliminary data.</text>
</comment>
<gene>
    <name evidence="1" type="ORF">DYB26_010392</name>
</gene>
<protein>
    <recommendedName>
        <fullName evidence="3">DDE-1 domain-containing protein</fullName>
    </recommendedName>
</protein>
<evidence type="ECO:0000313" key="1">
    <source>
        <dbReference type="EMBL" id="RHZ20427.1"/>
    </source>
</evidence>
<sequence>MITWIKTYQLHWIEEYRSNKVSNIRAYQALMLLCQRFAHRNGFSQRIPCYSKLKMHELQEVQRTYAASLWTQRHDQPLRGIVNVDETAVYYDMPPRTKWCLVGEDSKVDSFGMNSDRLTAVIFLIPQLQFLRFQTGARFFYLAQHLFVGVPLPFQLIPIPCPGRGIFSGLSAFLGKCHELLLDQLFKILAASLFRKQGLFVPIVLGQDRLLEFPDRLFALPETPMLFFPDSFHPLASLYFLFQTPFPFPEGFAEVLFFPFQDRAISTGDVRRVLDSEVPEGLLYRLEFRSLRLDLVPGRSQVPVILGLK</sequence>
<accession>A0A418EX49</accession>
<dbReference type="AlphaFoldDB" id="A0A418EX49"/>
<name>A0A418EX49_APHAT</name>
<dbReference type="EMBL" id="QUTF01012968">
    <property type="protein sequence ID" value="RHZ20427.1"/>
    <property type="molecule type" value="Genomic_DNA"/>
</dbReference>
<organism evidence="1 2">
    <name type="scientific">Aphanomyces astaci</name>
    <name type="common">Crayfish plague agent</name>
    <dbReference type="NCBI Taxonomy" id="112090"/>
    <lineage>
        <taxon>Eukaryota</taxon>
        <taxon>Sar</taxon>
        <taxon>Stramenopiles</taxon>
        <taxon>Oomycota</taxon>
        <taxon>Saprolegniomycetes</taxon>
        <taxon>Saprolegniales</taxon>
        <taxon>Verrucalvaceae</taxon>
        <taxon>Aphanomyces</taxon>
    </lineage>
</organism>
<dbReference type="Proteomes" id="UP000286510">
    <property type="component" value="Unassembled WGS sequence"/>
</dbReference>
<evidence type="ECO:0000313" key="2">
    <source>
        <dbReference type="Proteomes" id="UP000286510"/>
    </source>
</evidence>
<reference evidence="1 2" key="1">
    <citation type="submission" date="2018-08" db="EMBL/GenBank/DDBJ databases">
        <title>Aphanomyces genome sequencing and annotation.</title>
        <authorList>
            <person name="Minardi D."/>
            <person name="Oidtmann B."/>
            <person name="Van Der Giezen M."/>
            <person name="Studholme D.J."/>
        </authorList>
    </citation>
    <scope>NUCLEOTIDE SEQUENCE [LARGE SCALE GENOMIC DNA]</scope>
    <source>
        <strain evidence="1 2">FDL457</strain>
    </source>
</reference>
<evidence type="ECO:0008006" key="3">
    <source>
        <dbReference type="Google" id="ProtNLM"/>
    </source>
</evidence>
<proteinExistence type="predicted"/>